<dbReference type="Proteomes" id="UP000178943">
    <property type="component" value="Unassembled WGS sequence"/>
</dbReference>
<gene>
    <name evidence="2" type="ORF">A2Y62_15565</name>
</gene>
<dbReference type="GO" id="GO:0008270">
    <property type="term" value="F:zinc ion binding"/>
    <property type="evidence" value="ECO:0007669"/>
    <property type="project" value="InterPro"/>
</dbReference>
<reference evidence="2 3" key="1">
    <citation type="journal article" date="2016" name="Nat. Commun.">
        <title>Thousands of microbial genomes shed light on interconnected biogeochemical processes in an aquifer system.</title>
        <authorList>
            <person name="Anantharaman K."/>
            <person name="Brown C.T."/>
            <person name="Hug L.A."/>
            <person name="Sharon I."/>
            <person name="Castelle C.J."/>
            <person name="Probst A.J."/>
            <person name="Thomas B.C."/>
            <person name="Singh A."/>
            <person name="Wilkins M.J."/>
            <person name="Karaoz U."/>
            <person name="Brodie E.L."/>
            <person name="Williams K.H."/>
            <person name="Hubbard S.S."/>
            <person name="Banfield J.F."/>
        </authorList>
    </citation>
    <scope>NUCLEOTIDE SEQUENCE [LARGE SCALE GENOMIC DNA]</scope>
</reference>
<dbReference type="Pfam" id="PF16285">
    <property type="entry name" value="DUF4931_N"/>
    <property type="match status" value="1"/>
</dbReference>
<dbReference type="GO" id="GO:0006012">
    <property type="term" value="P:galactose metabolic process"/>
    <property type="evidence" value="ECO:0007669"/>
    <property type="project" value="InterPro"/>
</dbReference>
<dbReference type="PANTHER" id="PTHR42763:SF2">
    <property type="entry name" value="ADP-GLUCOSE PHOSPHORYLASE"/>
    <property type="match status" value="1"/>
</dbReference>
<dbReference type="SUPFAM" id="SSF54197">
    <property type="entry name" value="HIT-like"/>
    <property type="match status" value="2"/>
</dbReference>
<dbReference type="Gene3D" id="3.30.428.10">
    <property type="entry name" value="HIT-like"/>
    <property type="match status" value="2"/>
</dbReference>
<dbReference type="PIRSF" id="PIRSF000808">
    <property type="entry name" value="GalT"/>
    <property type="match status" value="1"/>
</dbReference>
<dbReference type="AlphaFoldDB" id="A0A1F5VL07"/>
<evidence type="ECO:0000259" key="1">
    <source>
        <dbReference type="Pfam" id="PF16285"/>
    </source>
</evidence>
<dbReference type="InterPro" id="IPR046322">
    <property type="entry name" value="DUF4931"/>
</dbReference>
<dbReference type="EMBL" id="MFGW01000141">
    <property type="protein sequence ID" value="OGF64074.1"/>
    <property type="molecule type" value="Genomic_DNA"/>
</dbReference>
<dbReference type="GO" id="GO:0008108">
    <property type="term" value="F:UDP-glucose:hexose-1-phosphate uridylyltransferase activity"/>
    <property type="evidence" value="ECO:0007669"/>
    <property type="project" value="InterPro"/>
</dbReference>
<organism evidence="2 3">
    <name type="scientific">Candidatus Fischerbacteria bacterium RBG_13_37_8</name>
    <dbReference type="NCBI Taxonomy" id="1817863"/>
    <lineage>
        <taxon>Bacteria</taxon>
        <taxon>Candidatus Fischeribacteriota</taxon>
    </lineage>
</organism>
<dbReference type="InterPro" id="IPR001937">
    <property type="entry name" value="GalP_UDPtransf1"/>
</dbReference>
<dbReference type="STRING" id="1817863.A2Y62_15565"/>
<evidence type="ECO:0000313" key="3">
    <source>
        <dbReference type="Proteomes" id="UP000178943"/>
    </source>
</evidence>
<proteinExistence type="predicted"/>
<accession>A0A1F5VL07</accession>
<dbReference type="InterPro" id="IPR036265">
    <property type="entry name" value="HIT-like_sf"/>
</dbReference>
<evidence type="ECO:0000313" key="2">
    <source>
        <dbReference type="EMBL" id="OGF64074.1"/>
    </source>
</evidence>
<sequence>MEWRKCTLTNQWYLVGAKDIEMNNVKFDNCPFCPGGEYSNAYKIDEINNGNDHVVCIPNPQKSLIVEEKIKRVGIGFFDMMNNIGADEIIMETQHEHKPFSQFSEEHLALVFKMFARRIDDLKNDDRFRHVIAYRNQSEYTGSPFQHPFSRIMAFPMVPKIIDNELFEARKHFVRKDRCLFCDIIAEEIRTRVRIVVENKEFVAFCPYASRFPYEVWVAPVHHSSSFEKDMQGNILSKLAEIMSMLLPKVEKVASSYFLALHTSPNEKSAAFKNHQWETLQDDYHWHIEITPKYLFADYIERRSGYIANSVLPEKAAEEMRS</sequence>
<name>A0A1F5VL07_9BACT</name>
<comment type="caution">
    <text evidence="2">The sequence shown here is derived from an EMBL/GenBank/DDBJ whole genome shotgun (WGS) entry which is preliminary data.</text>
</comment>
<protein>
    <recommendedName>
        <fullName evidence="1">DUF4931 domain-containing protein</fullName>
    </recommendedName>
</protein>
<feature type="domain" description="DUF4931" evidence="1">
    <location>
        <begin position="87"/>
        <end position="155"/>
    </location>
</feature>
<dbReference type="InterPro" id="IPR053177">
    <property type="entry name" value="ADP-glucose_phosphorylase"/>
</dbReference>
<dbReference type="PANTHER" id="PTHR42763">
    <property type="entry name" value="ADP-GLUCOSE PHOSPHORYLASE"/>
    <property type="match status" value="1"/>
</dbReference>